<dbReference type="KEGG" id="cwo:Cwoe_4408"/>
<dbReference type="PANTHER" id="PTHR43235:SF1">
    <property type="entry name" value="GLUTAMINE AMIDOTRANSFERASE PB2B2.05-RELATED"/>
    <property type="match status" value="1"/>
</dbReference>
<dbReference type="AlphaFoldDB" id="D3F7S8"/>
<feature type="region of interest" description="Disordered" evidence="1">
    <location>
        <begin position="1"/>
        <end position="24"/>
    </location>
</feature>
<evidence type="ECO:0000313" key="3">
    <source>
        <dbReference type="Proteomes" id="UP000008229"/>
    </source>
</evidence>
<dbReference type="InterPro" id="IPR029062">
    <property type="entry name" value="Class_I_gatase-like"/>
</dbReference>
<dbReference type="PROSITE" id="PS51273">
    <property type="entry name" value="GATASE_TYPE_1"/>
    <property type="match status" value="1"/>
</dbReference>
<evidence type="ECO:0000256" key="1">
    <source>
        <dbReference type="SAM" id="MobiDB-lite"/>
    </source>
</evidence>
<dbReference type="EMBL" id="CP001854">
    <property type="protein sequence ID" value="ADB52822.1"/>
    <property type="molecule type" value="Genomic_DNA"/>
</dbReference>
<dbReference type="HOGENOM" id="CLU_030756_4_0_11"/>
<dbReference type="OrthoDB" id="9813383at2"/>
<dbReference type="RefSeq" id="WP_012935873.1">
    <property type="nucleotide sequence ID" value="NC_013739.1"/>
</dbReference>
<dbReference type="Gene3D" id="3.40.50.880">
    <property type="match status" value="1"/>
</dbReference>
<gene>
    <name evidence="2" type="ordered locus">Cwoe_4408</name>
</gene>
<dbReference type="PANTHER" id="PTHR43235">
    <property type="entry name" value="GLUTAMINE AMIDOTRANSFERASE PB2B2.05-RELATED"/>
    <property type="match status" value="1"/>
</dbReference>
<protein>
    <submittedName>
        <fullName evidence="2">Peptidase C26</fullName>
    </submittedName>
</protein>
<dbReference type="STRING" id="469383.Cwoe_4408"/>
<proteinExistence type="predicted"/>
<dbReference type="InterPro" id="IPR044668">
    <property type="entry name" value="PuuD-like"/>
</dbReference>
<reference evidence="2 3" key="1">
    <citation type="journal article" date="2010" name="Stand. Genomic Sci.">
        <title>Complete genome sequence of Conexibacter woesei type strain (ID131577).</title>
        <authorList>
            <person name="Pukall R."/>
            <person name="Lapidus A."/>
            <person name="Glavina Del Rio T."/>
            <person name="Copeland A."/>
            <person name="Tice H."/>
            <person name="Cheng J.-F."/>
            <person name="Lucas S."/>
            <person name="Chen F."/>
            <person name="Nolan M."/>
            <person name="Bruce D."/>
            <person name="Goodwin L."/>
            <person name="Pitluck S."/>
            <person name="Mavromatis K."/>
            <person name="Ivanova N."/>
            <person name="Ovchinnikova G."/>
            <person name="Pati A."/>
            <person name="Chen A."/>
            <person name="Palaniappan K."/>
            <person name="Land M."/>
            <person name="Hauser L."/>
            <person name="Chang Y.-J."/>
            <person name="Jeffries C.D."/>
            <person name="Chain P."/>
            <person name="Meincke L."/>
            <person name="Sims D."/>
            <person name="Brettin T."/>
            <person name="Detter J.C."/>
            <person name="Rohde M."/>
            <person name="Goeker M."/>
            <person name="Bristow J."/>
            <person name="Eisen J.A."/>
            <person name="Markowitz V."/>
            <person name="Kyrpides N.C."/>
            <person name="Klenk H.-P."/>
            <person name="Hugenholtz P."/>
        </authorList>
    </citation>
    <scope>NUCLEOTIDE SEQUENCE [LARGE SCALE GENOMIC DNA]</scope>
    <source>
        <strain evidence="3">DSM 14684 / CIP 108061 / JCM 11494 / NBRC 100937 / ID131577</strain>
    </source>
</reference>
<dbReference type="GO" id="GO:0033969">
    <property type="term" value="F:gamma-glutamyl-gamma-aminobutyrate hydrolase activity"/>
    <property type="evidence" value="ECO:0007669"/>
    <property type="project" value="TreeGrafter"/>
</dbReference>
<dbReference type="InterPro" id="IPR011697">
    <property type="entry name" value="Peptidase_C26"/>
</dbReference>
<sequence length="262" mass="27973">MEDVNASPGRPGAPLIGVTGSRSRTSRVTGMPELLLSGQVDIHHVPYVNAIAAAGGIPLQVPREAPPDELLRRLDGLVIAGGDDVDPRRYGAVPGSATTKIDPDRDEHELALIHAALELDVPLLGICRGHQLINVVRGGTLVPDLPLDQGEAHGQLAYPLHARVHGLRFAPGEPIADRLGPDVLVNSFHHQSVDVLGDGVRVIATAPDGICEALRVGSRALGVQWHPEYLREQPDPIFSWLIDETRTATIKPEAVSRVPSPV</sequence>
<keyword evidence="3" id="KW-1185">Reference proteome</keyword>
<reference evidence="3" key="2">
    <citation type="submission" date="2010-01" db="EMBL/GenBank/DDBJ databases">
        <title>The complete genome of Conexibacter woesei DSM 14684.</title>
        <authorList>
            <consortium name="US DOE Joint Genome Institute (JGI-PGF)"/>
            <person name="Lucas S."/>
            <person name="Copeland A."/>
            <person name="Lapidus A."/>
            <person name="Glavina del Rio T."/>
            <person name="Dalin E."/>
            <person name="Tice H."/>
            <person name="Bruce D."/>
            <person name="Goodwin L."/>
            <person name="Pitluck S."/>
            <person name="Kyrpides N."/>
            <person name="Mavromatis K."/>
            <person name="Ivanova N."/>
            <person name="Mikhailova N."/>
            <person name="Chertkov O."/>
            <person name="Brettin T."/>
            <person name="Detter J.C."/>
            <person name="Han C."/>
            <person name="Larimer F."/>
            <person name="Land M."/>
            <person name="Hauser L."/>
            <person name="Markowitz V."/>
            <person name="Cheng J.-F."/>
            <person name="Hugenholtz P."/>
            <person name="Woyke T."/>
            <person name="Wu D."/>
            <person name="Pukall R."/>
            <person name="Steenblock K."/>
            <person name="Schneider S."/>
            <person name="Klenk H.-P."/>
            <person name="Eisen J.A."/>
        </authorList>
    </citation>
    <scope>NUCLEOTIDE SEQUENCE [LARGE SCALE GENOMIC DNA]</scope>
    <source>
        <strain evidence="3">DSM 14684 / CIP 108061 / JCM 11494 / NBRC 100937 / ID131577</strain>
    </source>
</reference>
<dbReference type="Pfam" id="PF07722">
    <property type="entry name" value="Peptidase_C26"/>
    <property type="match status" value="1"/>
</dbReference>
<dbReference type="eggNOG" id="COG2071">
    <property type="taxonomic scope" value="Bacteria"/>
</dbReference>
<name>D3F7S8_CONWI</name>
<dbReference type="GO" id="GO:0006598">
    <property type="term" value="P:polyamine catabolic process"/>
    <property type="evidence" value="ECO:0007669"/>
    <property type="project" value="TreeGrafter"/>
</dbReference>
<evidence type="ECO:0000313" key="2">
    <source>
        <dbReference type="EMBL" id="ADB52822.1"/>
    </source>
</evidence>
<dbReference type="SUPFAM" id="SSF52317">
    <property type="entry name" value="Class I glutamine amidotransferase-like"/>
    <property type="match status" value="1"/>
</dbReference>
<accession>D3F7S8</accession>
<dbReference type="CDD" id="cd01745">
    <property type="entry name" value="GATase1_2"/>
    <property type="match status" value="1"/>
</dbReference>
<dbReference type="GO" id="GO:0005829">
    <property type="term" value="C:cytosol"/>
    <property type="evidence" value="ECO:0007669"/>
    <property type="project" value="TreeGrafter"/>
</dbReference>
<dbReference type="Proteomes" id="UP000008229">
    <property type="component" value="Chromosome"/>
</dbReference>
<organism evidence="2 3">
    <name type="scientific">Conexibacter woesei (strain DSM 14684 / CCUG 47730 / CIP 108061 / JCM 11494 / NBRC 100937 / ID131577)</name>
    <dbReference type="NCBI Taxonomy" id="469383"/>
    <lineage>
        <taxon>Bacteria</taxon>
        <taxon>Bacillati</taxon>
        <taxon>Actinomycetota</taxon>
        <taxon>Thermoleophilia</taxon>
        <taxon>Solirubrobacterales</taxon>
        <taxon>Conexibacteraceae</taxon>
        <taxon>Conexibacter</taxon>
    </lineage>
</organism>